<feature type="domain" description="Asparagine synthetase" evidence="5">
    <location>
        <begin position="149"/>
        <end position="515"/>
    </location>
</feature>
<organism evidence="6 7">
    <name type="scientific">Streptomyces stephensoniae</name>
    <dbReference type="NCBI Taxonomy" id="3375367"/>
    <lineage>
        <taxon>Bacteria</taxon>
        <taxon>Bacillati</taxon>
        <taxon>Actinomycetota</taxon>
        <taxon>Actinomycetes</taxon>
        <taxon>Kitasatosporales</taxon>
        <taxon>Streptomycetaceae</taxon>
        <taxon>Streptomyces</taxon>
    </lineage>
</organism>
<dbReference type="InterPro" id="IPR051786">
    <property type="entry name" value="ASN_synthetase/amidase"/>
</dbReference>
<comment type="caution">
    <text evidence="6">The sequence shown here is derived from an EMBL/GenBank/DDBJ whole genome shotgun (WGS) entry which is preliminary data.</text>
</comment>
<dbReference type="Gene3D" id="3.40.50.620">
    <property type="entry name" value="HUPs"/>
    <property type="match status" value="2"/>
</dbReference>
<dbReference type="InterPro" id="IPR001962">
    <property type="entry name" value="Asn_synthase"/>
</dbReference>
<dbReference type="EC" id="6.3.5.4" evidence="2"/>
<dbReference type="PANTHER" id="PTHR43284:SF1">
    <property type="entry name" value="ASPARAGINE SYNTHETASE"/>
    <property type="match status" value="1"/>
</dbReference>
<evidence type="ECO:0000256" key="2">
    <source>
        <dbReference type="ARBA" id="ARBA00012737"/>
    </source>
</evidence>
<evidence type="ECO:0000256" key="4">
    <source>
        <dbReference type="ARBA" id="ARBA00048741"/>
    </source>
</evidence>
<reference evidence="7" key="1">
    <citation type="submission" date="2023-07" db="EMBL/GenBank/DDBJ databases">
        <title>30 novel species of actinomycetes from the DSMZ collection.</title>
        <authorList>
            <person name="Nouioui I."/>
        </authorList>
    </citation>
    <scope>NUCLEOTIDE SEQUENCE [LARGE SCALE GENOMIC DNA]</scope>
    <source>
        <strain evidence="7">DSM 40932</strain>
    </source>
</reference>
<dbReference type="SUPFAM" id="SSF52402">
    <property type="entry name" value="Adenine nucleotide alpha hydrolases-like"/>
    <property type="match status" value="1"/>
</dbReference>
<keyword evidence="7" id="KW-1185">Reference proteome</keyword>
<comment type="catalytic activity">
    <reaction evidence="4">
        <text>L-aspartate + L-glutamine + ATP + H2O = L-asparagine + L-glutamate + AMP + diphosphate + H(+)</text>
        <dbReference type="Rhea" id="RHEA:12228"/>
        <dbReference type="ChEBI" id="CHEBI:15377"/>
        <dbReference type="ChEBI" id="CHEBI:15378"/>
        <dbReference type="ChEBI" id="CHEBI:29985"/>
        <dbReference type="ChEBI" id="CHEBI:29991"/>
        <dbReference type="ChEBI" id="CHEBI:30616"/>
        <dbReference type="ChEBI" id="CHEBI:33019"/>
        <dbReference type="ChEBI" id="CHEBI:58048"/>
        <dbReference type="ChEBI" id="CHEBI:58359"/>
        <dbReference type="ChEBI" id="CHEBI:456215"/>
        <dbReference type="EC" id="6.3.5.4"/>
    </reaction>
</comment>
<proteinExistence type="predicted"/>
<evidence type="ECO:0000256" key="1">
    <source>
        <dbReference type="ARBA" id="ARBA00005187"/>
    </source>
</evidence>
<keyword evidence="3" id="KW-0061">Asparagine biosynthesis</keyword>
<dbReference type="InterPro" id="IPR014729">
    <property type="entry name" value="Rossmann-like_a/b/a_fold"/>
</dbReference>
<name>A0ABU2WBH3_9ACTN</name>
<protein>
    <recommendedName>
        <fullName evidence="2">asparagine synthase (glutamine-hydrolyzing)</fullName>
        <ecNumber evidence="2">6.3.5.4</ecNumber>
    </recommendedName>
</protein>
<evidence type="ECO:0000313" key="6">
    <source>
        <dbReference type="EMBL" id="MDT0495233.1"/>
    </source>
</evidence>
<accession>A0ABU2WBH3</accession>
<dbReference type="RefSeq" id="WP_311605975.1">
    <property type="nucleotide sequence ID" value="NZ_JAVRFG010000075.1"/>
</dbReference>
<dbReference type="Proteomes" id="UP001180556">
    <property type="component" value="Unassembled WGS sequence"/>
</dbReference>
<keyword evidence="3" id="KW-0028">Amino-acid biosynthesis</keyword>
<sequence length="546" mass="57601">MRIVVVGECGADDDQLRLALNAVAQGWWGLLTEWPGSYWVVAENSSQRFVCGDLSGMRDVVYAVSGGNILWSTDAHGLAASLGASPDLEMLTARFVAGGQHWPTHTAFGGVRRVPGGYGLLLHGPTPELIDVRRIQPAEGLGAAAEEFGRQLTTATRNRVRDAGGRVGADLSGGVDSSTAVLLAAKAGQVMAVTYTDGFTSREDAAYAVRVAETAQVPHRIARGGEAQLPFGFTSSIPAGDEPWAGAANYALDACYQEPAAGLPCHLTGHGGDVVLDGSSASWVALYQRGHRREAHRQVVAWARLRHQAPGAMWRAVQDSARLGHHGSLLAAAGALEAGPVPPSASTGWSWCKLGTAVSWLSGPGRDAVAELLRSAATTAAEEPADEFDQWSALRSVGADVRAGEPMSRSLGIRLAHPFIDNRVVRAAFAVPPSDRRGAAVYKPLLRAALPTLPEWLTDRRSKGSFTTQRIAGLALHHAALHSLILDSPLVKAGLIDGTAAVQTLNRAARGQSALGLAELHQLLVTCWWLGAVERSTVAEPRESAC</sequence>
<dbReference type="Pfam" id="PF00733">
    <property type="entry name" value="Asn_synthase"/>
    <property type="match status" value="1"/>
</dbReference>
<evidence type="ECO:0000256" key="3">
    <source>
        <dbReference type="ARBA" id="ARBA00022888"/>
    </source>
</evidence>
<comment type="pathway">
    <text evidence="1">Amino-acid biosynthesis; L-asparagine biosynthesis; L-asparagine from L-aspartate (L-Gln route): step 1/1.</text>
</comment>
<dbReference type="EMBL" id="JAVRFG010000075">
    <property type="protein sequence ID" value="MDT0495233.1"/>
    <property type="molecule type" value="Genomic_DNA"/>
</dbReference>
<evidence type="ECO:0000259" key="5">
    <source>
        <dbReference type="Pfam" id="PF00733"/>
    </source>
</evidence>
<evidence type="ECO:0000313" key="7">
    <source>
        <dbReference type="Proteomes" id="UP001180556"/>
    </source>
</evidence>
<dbReference type="PANTHER" id="PTHR43284">
    <property type="entry name" value="ASPARAGINE SYNTHETASE (GLUTAMINE-HYDROLYZING)"/>
    <property type="match status" value="1"/>
</dbReference>
<gene>
    <name evidence="6" type="ORF">RM717_32575</name>
</gene>